<dbReference type="EMBL" id="JARELW010000002">
    <property type="protein sequence ID" value="MEA8799197.1"/>
    <property type="molecule type" value="Genomic_DNA"/>
</dbReference>
<proteinExistence type="predicted"/>
<gene>
    <name evidence="1" type="ORF">PZT46_08005</name>
</gene>
<dbReference type="Proteomes" id="UP001303386">
    <property type="component" value="Unassembled WGS sequence"/>
</dbReference>
<evidence type="ECO:0000313" key="2">
    <source>
        <dbReference type="Proteomes" id="UP001303386"/>
    </source>
</evidence>
<reference evidence="1" key="1">
    <citation type="journal article" date="2023" name="J. Hosp. Infect.">
        <title>Cross-contamination of carbapenem-resistant Gram-negative bacteria between patients and hospital environment in the first year of a newly built surgical ward.</title>
        <authorList>
            <person name="Boutin S."/>
            <person name="Scherrer M."/>
            <person name="Spath I."/>
            <person name="Kocer K."/>
            <person name="Heeg K."/>
            <person name="Nurjadi D."/>
        </authorList>
    </citation>
    <scope>NUCLEOTIDE SEQUENCE</scope>
    <source>
        <strain evidence="1">KE10384</strain>
    </source>
</reference>
<evidence type="ECO:0000313" key="1">
    <source>
        <dbReference type="EMBL" id="MEA8799197.1"/>
    </source>
</evidence>
<sequence length="142" mass="16289">MDYIQRTFALAIKDKKDSLFEKYNFLKDEIIKHCKVSSLNGIIIASEAEGYLKLDFPDLAYSSYAKPRIAFDDQLLPGLRINFYDDRNEWAMSLILNHEGLFSLDVKHGGPYLTYEYDDEELPLVIIHALLTSAHQSGRLGL</sequence>
<comment type="caution">
    <text evidence="1">The sequence shown here is derived from an EMBL/GenBank/DDBJ whole genome shotgun (WGS) entry which is preliminary data.</text>
</comment>
<dbReference type="AlphaFoldDB" id="A0AAW9LMJ9"/>
<dbReference type="RefSeq" id="WP_230250507.1">
    <property type="nucleotide sequence ID" value="NZ_JAJKKF010000015.1"/>
</dbReference>
<accession>A0AAW9LMJ9</accession>
<protein>
    <submittedName>
        <fullName evidence="1">Uncharacterized protein</fullName>
    </submittedName>
</protein>
<name>A0AAW9LMJ9_KLEAE</name>
<organism evidence="1 2">
    <name type="scientific">Klebsiella aerogenes</name>
    <name type="common">Enterobacter aerogenes</name>
    <dbReference type="NCBI Taxonomy" id="548"/>
    <lineage>
        <taxon>Bacteria</taxon>
        <taxon>Pseudomonadati</taxon>
        <taxon>Pseudomonadota</taxon>
        <taxon>Gammaproteobacteria</taxon>
        <taxon>Enterobacterales</taxon>
        <taxon>Enterobacteriaceae</taxon>
        <taxon>Klebsiella/Raoultella group</taxon>
        <taxon>Klebsiella</taxon>
    </lineage>
</organism>